<evidence type="ECO:0000313" key="2">
    <source>
        <dbReference type="EMBL" id="MBM9624761.1"/>
    </source>
</evidence>
<geneLocation type="plasmid" evidence="2">
    <name>unnamed1</name>
</geneLocation>
<accession>A0ABS2V4I9</accession>
<dbReference type="EMBL" id="JAFEJA010000003">
    <property type="protein sequence ID" value="MBM9624761.1"/>
    <property type="molecule type" value="Genomic_DNA"/>
</dbReference>
<comment type="caution">
    <text evidence="2">The sequence shown here is derived from an EMBL/GenBank/DDBJ whole genome shotgun (WGS) entry which is preliminary data.</text>
</comment>
<gene>
    <name evidence="2" type="ORF">JE024_40280</name>
</gene>
<feature type="compositionally biased region" description="Polar residues" evidence="1">
    <location>
        <begin position="1"/>
        <end position="19"/>
    </location>
</feature>
<reference evidence="2 3" key="1">
    <citation type="journal article" date="2016" name="Arch. Microbiol.">
        <title>Streptomyces zhihengii sp. nov., isolated from rhizospheric soil of Psammosilene tunicoides.</title>
        <authorList>
            <person name="Huang M.J."/>
            <person name="Fei J.J."/>
            <person name="Salam N."/>
            <person name="Kim C.J."/>
            <person name="Hozzein W.N."/>
            <person name="Xiao M."/>
            <person name="Huang H.Q."/>
            <person name="Li W.J."/>
        </authorList>
    </citation>
    <scope>NUCLEOTIDE SEQUENCE [LARGE SCALE GENOMIC DNA]</scope>
    <source>
        <strain evidence="2 3">YIM T102</strain>
    </source>
</reference>
<sequence>MSSVNAEGQSISCDSSPVTGQAGALPELSSFSRWKRRLFQALNRPARQPRLYSSSRRAR</sequence>
<name>A0ABS2V4I9_9ACTN</name>
<organism evidence="2 3">
    <name type="scientific">Streptomyces zhihengii</name>
    <dbReference type="NCBI Taxonomy" id="1818004"/>
    <lineage>
        <taxon>Bacteria</taxon>
        <taxon>Bacillati</taxon>
        <taxon>Actinomycetota</taxon>
        <taxon>Actinomycetes</taxon>
        <taxon>Kitasatosporales</taxon>
        <taxon>Streptomycetaceae</taxon>
        <taxon>Streptomyces</taxon>
    </lineage>
</organism>
<evidence type="ECO:0000313" key="3">
    <source>
        <dbReference type="Proteomes" id="UP000664109"/>
    </source>
</evidence>
<keyword evidence="2" id="KW-0614">Plasmid</keyword>
<keyword evidence="3" id="KW-1185">Reference proteome</keyword>
<dbReference type="Proteomes" id="UP000664109">
    <property type="component" value="Unassembled WGS sequence"/>
</dbReference>
<feature type="region of interest" description="Disordered" evidence="1">
    <location>
        <begin position="1"/>
        <end position="23"/>
    </location>
</feature>
<protein>
    <submittedName>
        <fullName evidence="2">Uncharacterized protein</fullName>
    </submittedName>
</protein>
<dbReference type="RefSeq" id="WP_205378900.1">
    <property type="nucleotide sequence ID" value="NZ_JAFEJA010000003.1"/>
</dbReference>
<evidence type="ECO:0000256" key="1">
    <source>
        <dbReference type="SAM" id="MobiDB-lite"/>
    </source>
</evidence>
<proteinExistence type="predicted"/>